<sequence>MSRQWAQKKSGSNSSMPVQKSSSKQRPFSDPIYDAPAPKQTPSVQAKRPFDWSRVTVEAPSRAGVQAKLSVGAPGDKYEPVADAIANKVMTMPAPENEEPIQREAAPEEKKEDEVQTKPLAAAIAPLVQRETTPEEKKEEEVQTKPHSGSIQREMASEEKKEEEVQTKPHSGSIQREMASEEKKEEEVQTKPHSGSIQREMAPEENFEEEVQAKSHSGSIQREMAPEENFEEEVQTKPHSGSIQREMAPEENFEEEVQAKAAPEGKSQASGNVESQLSASKGRGSPLSDEVRGFMEPRFGADFSSVRVHTDGAAVQMNKELGAQAFAHGSDIYFGSGKSPGKDELTAHELTHVVQQTGGVQTFSRPNSRLQSKLKPSLVKAGGFEPQLKTVSSPTIQRFESNEHKAMGDKATQEMVELAPGLKVTFGDLTAIADFFGSVDQIKQLASSPQGLEEIKYVIYVKIRGQKNRESEFSEDTIKKVTGRYYKLAGSNYTHFTNPQEGDQNRDFKDKVKDEAVEKDAQGNPVIGPDGKPKKVPVNNAGSYRKNHELALKAAFEAGKKGQPKDEAMLYEGFASHFLTDAYAAGHMRPERISIKEHWDKKVPMFWVNLKWWMAECIANHLNNQSGVAQIFTEQVLWEQARKTFNEVVSAKGIPDLTFGDAISGAVHDNDNEEGVNAQVGNEVVKLVGDGQVLDEKNRALAAGSDTMAKAVAGVKASLQEVEAAYKGQEPSSLQINGIYRAEQLWPKALDDSDPKQENKRLKWKVDSVEELMADPKMKEAIAKFANEKAEILGAEIQMEKPLRAEKELAMREGALARLKGSADSVANTFVQILNYTPGSIAWLGGVGGYDTDDNAVEYYQEAIKTKGGIESLTHKQREKLIQDVLKGATMGDEQAMVVELLKTATSEQATQLIGKIGWHKLWKEIDGDTCRKLIQSVGPTYWAAQSYEHKRAEVEFLANGRTNDLAQETIIIILRTCTPEEVKLMDDEVGGVMGLSFDLDGKWNKEFKTMKGK</sequence>
<dbReference type="EMBL" id="BLAY01000014">
    <property type="protein sequence ID" value="GET36579.1"/>
    <property type="molecule type" value="Genomic_DNA"/>
</dbReference>
<evidence type="ECO:0000259" key="2">
    <source>
        <dbReference type="Pfam" id="PF13699"/>
    </source>
</evidence>
<feature type="region of interest" description="Disordered" evidence="1">
    <location>
        <begin position="1"/>
        <end position="50"/>
    </location>
</feature>
<dbReference type="Pfam" id="PF13699">
    <property type="entry name" value="eCIS_core"/>
    <property type="match status" value="1"/>
</dbReference>
<feature type="compositionally biased region" description="Basic and acidic residues" evidence="1">
    <location>
        <begin position="100"/>
        <end position="116"/>
    </location>
</feature>
<dbReference type="InterPro" id="IPR025295">
    <property type="entry name" value="eCIS_core_dom"/>
</dbReference>
<dbReference type="Proteomes" id="UP001050975">
    <property type="component" value="Unassembled WGS sequence"/>
</dbReference>
<reference evidence="3" key="1">
    <citation type="submission" date="2019-10" db="EMBL/GenBank/DDBJ databases">
        <title>Draft genome sequece of Microseira wollei NIES-4236.</title>
        <authorList>
            <person name="Yamaguchi H."/>
            <person name="Suzuki S."/>
            <person name="Kawachi M."/>
        </authorList>
    </citation>
    <scope>NUCLEOTIDE SEQUENCE</scope>
    <source>
        <strain evidence="3">NIES-4236</strain>
    </source>
</reference>
<feature type="compositionally biased region" description="Polar residues" evidence="1">
    <location>
        <begin position="267"/>
        <end position="279"/>
    </location>
</feature>
<feature type="compositionally biased region" description="Basic and acidic residues" evidence="1">
    <location>
        <begin position="178"/>
        <end position="190"/>
    </location>
</feature>
<feature type="compositionally biased region" description="Basic and acidic residues" evidence="1">
    <location>
        <begin position="132"/>
        <end position="144"/>
    </location>
</feature>
<feature type="region of interest" description="Disordered" evidence="1">
    <location>
        <begin position="92"/>
        <end position="288"/>
    </location>
</feature>
<feature type="compositionally biased region" description="Polar residues" evidence="1">
    <location>
        <begin position="1"/>
        <end position="26"/>
    </location>
</feature>
<dbReference type="CDD" id="cd22893">
    <property type="entry name" value="PlcA-like"/>
    <property type="match status" value="1"/>
</dbReference>
<evidence type="ECO:0000313" key="4">
    <source>
        <dbReference type="Proteomes" id="UP001050975"/>
    </source>
</evidence>
<evidence type="ECO:0000313" key="3">
    <source>
        <dbReference type="EMBL" id="GET36579.1"/>
    </source>
</evidence>
<keyword evidence="4" id="KW-1185">Reference proteome</keyword>
<organism evidence="3 4">
    <name type="scientific">Microseira wollei NIES-4236</name>
    <dbReference type="NCBI Taxonomy" id="2530354"/>
    <lineage>
        <taxon>Bacteria</taxon>
        <taxon>Bacillati</taxon>
        <taxon>Cyanobacteriota</taxon>
        <taxon>Cyanophyceae</taxon>
        <taxon>Oscillatoriophycideae</taxon>
        <taxon>Aerosakkonematales</taxon>
        <taxon>Aerosakkonemataceae</taxon>
        <taxon>Microseira</taxon>
    </lineage>
</organism>
<evidence type="ECO:0000256" key="1">
    <source>
        <dbReference type="SAM" id="MobiDB-lite"/>
    </source>
</evidence>
<gene>
    <name evidence="3" type="ORF">MiSe_13300</name>
</gene>
<dbReference type="RefSeq" id="WP_226576409.1">
    <property type="nucleotide sequence ID" value="NZ_BLAY01000014.1"/>
</dbReference>
<dbReference type="InterPro" id="IPR049756">
    <property type="entry name" value="PlcA-like_dom"/>
</dbReference>
<dbReference type="AlphaFoldDB" id="A0AAV3WFG6"/>
<accession>A0AAV3WFG6</accession>
<name>A0AAV3WFG6_9CYAN</name>
<feature type="domain" description="eCIS core" evidence="2">
    <location>
        <begin position="286"/>
        <end position="359"/>
    </location>
</feature>
<proteinExistence type="predicted"/>
<comment type="caution">
    <text evidence="3">The sequence shown here is derived from an EMBL/GenBank/DDBJ whole genome shotgun (WGS) entry which is preliminary data.</text>
</comment>
<protein>
    <recommendedName>
        <fullName evidence="2">eCIS core domain-containing protein</fullName>
    </recommendedName>
</protein>
<feature type="compositionally biased region" description="Basic and acidic residues" evidence="1">
    <location>
        <begin position="155"/>
        <end position="167"/>
    </location>
</feature>